<proteinExistence type="predicted"/>
<keyword evidence="1" id="KW-0732">Signal</keyword>
<evidence type="ECO:0000313" key="4">
    <source>
        <dbReference type="Proteomes" id="UP000006727"/>
    </source>
</evidence>
<accession>A9T6G1</accession>
<dbReference type="Proteomes" id="UP000006727">
    <property type="component" value="Chromosome 17"/>
</dbReference>
<reference evidence="3" key="3">
    <citation type="submission" date="2020-12" db="UniProtKB">
        <authorList>
            <consortium name="EnsemblPlants"/>
        </authorList>
    </citation>
    <scope>IDENTIFICATION</scope>
</reference>
<sequence>MAKFAFQAVLSLAVLMLAVAAPQSGPKVTFFNYSGMQATVHCVDNPPKILEAGDTCIVPLTSSDQSCIVTLKDGEHASATVDKLFPSSTNSGHSISVDINDTFLFFAVEDAPHHQYVSFLDSQNEQIRAESNSDLLLWSMENASDE</sequence>
<dbReference type="PaxDb" id="3218-PP1S173_56V6.1"/>
<gene>
    <name evidence="3" type="primary">LOC112294221</name>
    <name evidence="2" type="ORF">PHYPA_022217</name>
</gene>
<organism evidence="2">
    <name type="scientific">Physcomitrium patens</name>
    <name type="common">Spreading-leaved earth moss</name>
    <name type="synonym">Physcomitrella patens</name>
    <dbReference type="NCBI Taxonomy" id="3218"/>
    <lineage>
        <taxon>Eukaryota</taxon>
        <taxon>Viridiplantae</taxon>
        <taxon>Streptophyta</taxon>
        <taxon>Embryophyta</taxon>
        <taxon>Bryophyta</taxon>
        <taxon>Bryophytina</taxon>
        <taxon>Bryopsida</taxon>
        <taxon>Funariidae</taxon>
        <taxon>Funariales</taxon>
        <taxon>Funariaceae</taxon>
        <taxon>Physcomitrium</taxon>
    </lineage>
</organism>
<name>A9T6G1_PHYPA</name>
<reference evidence="2 4" key="2">
    <citation type="journal article" date="2018" name="Plant J.">
        <title>The Physcomitrella patens chromosome-scale assembly reveals moss genome structure and evolution.</title>
        <authorList>
            <person name="Lang D."/>
            <person name="Ullrich K.K."/>
            <person name="Murat F."/>
            <person name="Fuchs J."/>
            <person name="Jenkins J."/>
            <person name="Haas F.B."/>
            <person name="Piednoel M."/>
            <person name="Gundlach H."/>
            <person name="Van Bel M."/>
            <person name="Meyberg R."/>
            <person name="Vives C."/>
            <person name="Morata J."/>
            <person name="Symeonidi A."/>
            <person name="Hiss M."/>
            <person name="Muchero W."/>
            <person name="Kamisugi Y."/>
            <person name="Saleh O."/>
            <person name="Blanc G."/>
            <person name="Decker E.L."/>
            <person name="van Gessel N."/>
            <person name="Grimwood J."/>
            <person name="Hayes R.D."/>
            <person name="Graham S.W."/>
            <person name="Gunter L.E."/>
            <person name="McDaniel S.F."/>
            <person name="Hoernstein S.N.W."/>
            <person name="Larsson A."/>
            <person name="Li F.W."/>
            <person name="Perroud P.F."/>
            <person name="Phillips J."/>
            <person name="Ranjan P."/>
            <person name="Rokshar D.S."/>
            <person name="Rothfels C.J."/>
            <person name="Schneider L."/>
            <person name="Shu S."/>
            <person name="Stevenson D.W."/>
            <person name="Thummler F."/>
            <person name="Tillich M."/>
            <person name="Villarreal Aguilar J.C."/>
            <person name="Widiez T."/>
            <person name="Wong G.K."/>
            <person name="Wymore A."/>
            <person name="Zhang Y."/>
            <person name="Zimmer A.D."/>
            <person name="Quatrano R.S."/>
            <person name="Mayer K.F.X."/>
            <person name="Goodstein D."/>
            <person name="Casacuberta J.M."/>
            <person name="Vandepoele K."/>
            <person name="Reski R."/>
            <person name="Cuming A.C."/>
            <person name="Tuskan G.A."/>
            <person name="Maumus F."/>
            <person name="Salse J."/>
            <person name="Schmutz J."/>
            <person name="Rensing S.A."/>
        </authorList>
    </citation>
    <scope>NUCLEOTIDE SEQUENCE [LARGE SCALE GENOMIC DNA]</scope>
    <source>
        <strain evidence="3 4">cv. Gransden 2004</strain>
    </source>
</reference>
<reference evidence="2 4" key="1">
    <citation type="journal article" date="2008" name="Science">
        <title>The Physcomitrella genome reveals evolutionary insights into the conquest of land by plants.</title>
        <authorList>
            <person name="Rensing S."/>
            <person name="Lang D."/>
            <person name="Zimmer A."/>
            <person name="Terry A."/>
            <person name="Salamov A."/>
            <person name="Shapiro H."/>
            <person name="Nishiyama T."/>
            <person name="Perroud P.-F."/>
            <person name="Lindquist E."/>
            <person name="Kamisugi Y."/>
            <person name="Tanahashi T."/>
            <person name="Sakakibara K."/>
            <person name="Fujita T."/>
            <person name="Oishi K."/>
            <person name="Shin-I T."/>
            <person name="Kuroki Y."/>
            <person name="Toyoda A."/>
            <person name="Suzuki Y."/>
            <person name="Hashimoto A."/>
            <person name="Yamaguchi K."/>
            <person name="Sugano A."/>
            <person name="Kohara Y."/>
            <person name="Fujiyama A."/>
            <person name="Anterola A."/>
            <person name="Aoki S."/>
            <person name="Ashton N."/>
            <person name="Barbazuk W.B."/>
            <person name="Barker E."/>
            <person name="Bennetzen J."/>
            <person name="Bezanilla M."/>
            <person name="Blankenship R."/>
            <person name="Cho S.H."/>
            <person name="Dutcher S."/>
            <person name="Estelle M."/>
            <person name="Fawcett J.A."/>
            <person name="Gundlach H."/>
            <person name="Hanada K."/>
            <person name="Heyl A."/>
            <person name="Hicks K.A."/>
            <person name="Hugh J."/>
            <person name="Lohr M."/>
            <person name="Mayer K."/>
            <person name="Melkozernov A."/>
            <person name="Murata T."/>
            <person name="Nelson D."/>
            <person name="Pils B."/>
            <person name="Prigge M."/>
            <person name="Reiss B."/>
            <person name="Renner T."/>
            <person name="Rombauts S."/>
            <person name="Rushton P."/>
            <person name="Sanderfoot A."/>
            <person name="Schween G."/>
            <person name="Shiu S.-H."/>
            <person name="Stueber K."/>
            <person name="Theodoulou F.L."/>
            <person name="Tu H."/>
            <person name="Van de Peer Y."/>
            <person name="Verrier P.J."/>
            <person name="Waters E."/>
            <person name="Wood A."/>
            <person name="Yang L."/>
            <person name="Cove D."/>
            <person name="Cuming A."/>
            <person name="Hasebe M."/>
            <person name="Lucas S."/>
            <person name="Mishler D.B."/>
            <person name="Reski R."/>
            <person name="Grigoriev I."/>
            <person name="Quatrano R.S."/>
            <person name="Boore J.L."/>
        </authorList>
    </citation>
    <scope>NUCLEOTIDE SEQUENCE [LARGE SCALE GENOMIC DNA]</scope>
    <source>
        <strain evidence="3 4">cv. Gransden 2004</strain>
    </source>
</reference>
<protein>
    <submittedName>
        <fullName evidence="2 3">Uncharacterized protein</fullName>
    </submittedName>
</protein>
<feature type="chain" id="PRO_5014297993" evidence="1">
    <location>
        <begin position="21"/>
        <end position="146"/>
    </location>
</feature>
<dbReference type="EnsemblPlants" id="Pp3c17_17250V3.1">
    <property type="protein sequence ID" value="Pp3c17_17250V3.1"/>
    <property type="gene ID" value="Pp3c17_17250"/>
</dbReference>
<dbReference type="HOGENOM" id="CLU_1780584_0_0_1"/>
<dbReference type="Gramene" id="Pp3c17_17250V3.1">
    <property type="protein sequence ID" value="Pp3c17_17250V3.1"/>
    <property type="gene ID" value="Pp3c17_17250"/>
</dbReference>
<evidence type="ECO:0000313" key="3">
    <source>
        <dbReference type="EnsemblPlants" id="Pp3c17_17250V3.1"/>
    </source>
</evidence>
<evidence type="ECO:0000256" key="1">
    <source>
        <dbReference type="SAM" id="SignalP"/>
    </source>
</evidence>
<keyword evidence="4" id="KW-1185">Reference proteome</keyword>
<dbReference type="EnsemblPlants" id="Pp3c17_17250V3.2">
    <property type="protein sequence ID" value="Pp3c17_17250V3.2"/>
    <property type="gene ID" value="Pp3c17_17250"/>
</dbReference>
<dbReference type="AlphaFoldDB" id="A9T6G1"/>
<dbReference type="EMBL" id="ABEU02000017">
    <property type="protein sequence ID" value="PNR36366.1"/>
    <property type="molecule type" value="Genomic_DNA"/>
</dbReference>
<evidence type="ECO:0000313" key="2">
    <source>
        <dbReference type="EMBL" id="PNR36366.1"/>
    </source>
</evidence>
<dbReference type="OrthoDB" id="1957471at2759"/>
<feature type="signal peptide" evidence="1">
    <location>
        <begin position="1"/>
        <end position="20"/>
    </location>
</feature>
<dbReference type="Gramene" id="Pp3c17_17250V3.2">
    <property type="protein sequence ID" value="Pp3c17_17250V3.2"/>
    <property type="gene ID" value="Pp3c17_17250"/>
</dbReference>